<dbReference type="PROSITE" id="PS50075">
    <property type="entry name" value="CARRIER"/>
    <property type="match status" value="1"/>
</dbReference>
<dbReference type="InterPro" id="IPR016039">
    <property type="entry name" value="Thiolase-like"/>
</dbReference>
<dbReference type="Pfam" id="PF22336">
    <property type="entry name" value="RhiE-like_linker"/>
    <property type="match status" value="2"/>
</dbReference>
<dbReference type="CDD" id="cd00833">
    <property type="entry name" value="PKS"/>
    <property type="match status" value="2"/>
</dbReference>
<keyword evidence="5" id="KW-0597">Phosphoprotein</keyword>
<dbReference type="Pfam" id="PF16197">
    <property type="entry name" value="KAsynt_C_assoc"/>
    <property type="match status" value="1"/>
</dbReference>
<dbReference type="InterPro" id="IPR054514">
    <property type="entry name" value="RhiE-like_linker"/>
</dbReference>
<accession>A0ABW0D4Y8</accession>
<feature type="compositionally biased region" description="Low complexity" evidence="9">
    <location>
        <begin position="1576"/>
        <end position="1597"/>
    </location>
</feature>
<dbReference type="SUPFAM" id="SSF47336">
    <property type="entry name" value="ACP-like"/>
    <property type="match status" value="2"/>
</dbReference>
<dbReference type="SUPFAM" id="SSF51735">
    <property type="entry name" value="NAD(P)-binding Rossmann-fold domains"/>
    <property type="match status" value="2"/>
</dbReference>
<comment type="pathway">
    <text evidence="2">Antibiotic biosynthesis.</text>
</comment>
<evidence type="ECO:0000256" key="5">
    <source>
        <dbReference type="ARBA" id="ARBA00022553"/>
    </source>
</evidence>
<keyword evidence="13" id="KW-1185">Reference proteome</keyword>
<dbReference type="InterPro" id="IPR014030">
    <property type="entry name" value="Ketoacyl_synth_N"/>
</dbReference>
<dbReference type="InterPro" id="IPR009081">
    <property type="entry name" value="PP-bd_ACP"/>
</dbReference>
<evidence type="ECO:0000256" key="8">
    <source>
        <dbReference type="ARBA" id="ARBA00023315"/>
    </source>
</evidence>
<dbReference type="InterPro" id="IPR036291">
    <property type="entry name" value="NAD(P)-bd_dom_sf"/>
</dbReference>
<comment type="subcellular location">
    <subcellularLocation>
        <location evidence="1">Cytoplasm</location>
    </subcellularLocation>
</comment>
<keyword evidence="4" id="KW-0963">Cytoplasm</keyword>
<dbReference type="SUPFAM" id="SSF53901">
    <property type="entry name" value="Thiolase-like"/>
    <property type="match status" value="2"/>
</dbReference>
<sequence>MQGHGLDRHGTAEHTVILSAADADRLRRYAGALYDHLTEAAEHGTAPSLASVAFTLQTGRASLAHRLAIRCAGTEELLGALAAAAAGRPHPAVSASVVEPGTEPGPLAVPPRDEHEAAQAWLAGHTVRWEDFRREGATRTPLPGHPFGEARADRAATTPAPRAGREALRTAVEEYLKACYAEVSEIPVERLHAHVPLDHYGLSSALVARLTARLADDLGTVSPTLFFEHRDLAGVAGALLDRDGPWRHRAEERAGRAPAHESRAERTHAERAPGRSGVAVPAGSGEQAVAIVGIAGRYPKAPDLERFWDNLVAGRDCVDRLPPERHRPGWPVDDMWGGFLDGVDLFDPLLFRITPRDAALMDPQERLFLETTWRALEDAGYPRTRLREQHGSRVSVYAGSMYNEYTYFGVESTLCGVPRDTGCAIGGIANRVSFHFDLRGPSMTVDTMCSSGLVAVHLAVQALRRGECEMAVAGAVNLSLHPNKFLQQRRMRLTASGRRCRSFGRGGDGFVPAEGVGVLVLKPLDRALADGDRIHAVVRGSAVLHMGRTNGWIVPNPAAQAEVVAEALRDAGLAPADIGYIEAHGAGTELGDPIEIEGLTRVFGAAGLPPGSIPVGSVKSSIGHVEAGAGIAALTKVLLQMRHRRLAPSLHAEELNPGIDWDAVPFRVQRSADEWRAAPGAPLRAGISSFGAGGTIAHLVLESHESARPRPAPAVPDGRPRLLVLSAQDERRLREYAGALAEHLRTVAGSAAEPALDDLAFTLSTGREPLRERLAFVARDTAGAAEVLGRQASGDDSCVLRGRTPGPGASTGPVLPAEDFAEGSAGEEHELRALGAHWVAGGPVDWARLRPATGPAPRIVPLPGHPFARMRCWAEPGSADGPAAPSPNAPEPYSASAGAPVPPAAGAGAVPHDRAEYGAAGSGPEHAPAHDRPGRTPEVPLLRRTWAESAAEPDPAVVDGPLLCLFTDSTEAVARELVRAAGPERIVLLRRGADRGDGVPAYTGEAGAVTAVGELLARHPDLAGWIDLCDHADDAADGGEDADGDWTARLAALRRLVSYRAGHGLRVLHVTRGLRGVGGVPPRLAGARLAGYVRMLGAEYRRVRATTVDTDLGAADAPALARQLLGEVAAYDRYGEVCHRAGARLVPSPVPVVAEHRPLRIPGHAVQVLTGATRGIGARVARHLVACGARRLVLLGARSLPPREQWSRPDLSPRAAEAVATVRRLEAMGAQLRLHAGELTDAAGVGAFLDGVRREWGPVAGVVHCAGRVAEGDPAFAHRGAVLARRVWRPKADALAVLADACATDRPAYFVTFSSVCAAVPRLAAGVSDYAAANAYADFFTEDRVRRGRTEFRSIDWPMWAQSGQGAGGPNVCEPVGLAALDDEAALRVLERVLALPDGGTVLPCPPLPGVDVDRTALLAVRPHEPGSARTASPEPAPEPQPVPVRDTDPVPAPASPGTGTPVPPGTGRDLPPAPWLMELFAENLGIPVGELDPTADFAELGVESVLLGDLLQQIEERVGRPLEPSTLLRHSTVTALTRHLATLREPDPTPGPGSAADPEPVTVRGPGHDTGPGQALVPAAADPVPAAVPAASDAPSAPAPASPGADTAAAPGGAPDPLPAAVPDGRIAVIGLACRFPGAPDVDAFWADLVAGRCRVTEVPPSRWDHHTLYAPTPQPGRSLSKWGGFLDGIEDFDPDWFGMTDDEATALDPAIRLFLEATACCLAEAGYTDGEVWGRRVGVYVGGRTTPYGERAGIRPDGLQSDPNFIAAQVAHRYNFRGPSMVVDSACSSSLVAVQLACRALAAGDAEIAVAGGVEVLLDERPYLEFSAARAISPSGRCRTFDERADGFVPGEGCGAVLLKPLRAALADGDRIHGVIDAAEVNNDGNTMGVTTPNPDAQAELLRRALAASGRHPEEIGLLEAHGTGTLIGDPMELRALTDVFRERSRREGWCAIGSVKSNLGHLLCAAGIAGLLKAVLAVRHGQIPPTLFCETPNPRFDFARSPFYPVTRLTTWAPDGARVAGVSSFGLGGTNAHVIVSRPDPAWRAGGPPPREPLPLPAFRRRRLWLDAPGRTPVVASLLDLDFSPAGTG</sequence>
<dbReference type="InterPro" id="IPR013968">
    <property type="entry name" value="PKS_KR"/>
</dbReference>
<keyword evidence="3" id="KW-0596">Phosphopantetheine</keyword>
<keyword evidence="7" id="KW-0677">Repeat</keyword>
<gene>
    <name evidence="12" type="ORF">ACFPN6_07565</name>
</gene>
<dbReference type="Gene3D" id="3.30.70.3290">
    <property type="match status" value="1"/>
</dbReference>
<evidence type="ECO:0000256" key="6">
    <source>
        <dbReference type="ARBA" id="ARBA00022679"/>
    </source>
</evidence>
<dbReference type="InterPro" id="IPR032821">
    <property type="entry name" value="PKS_assoc"/>
</dbReference>
<dbReference type="Pfam" id="PF08659">
    <property type="entry name" value="KR"/>
    <property type="match status" value="1"/>
</dbReference>
<dbReference type="InterPro" id="IPR020841">
    <property type="entry name" value="PKS_Beta-ketoAc_synthase_dom"/>
</dbReference>
<organism evidence="12 13">
    <name type="scientific">Streptomyces fimbriatus</name>
    <dbReference type="NCBI Taxonomy" id="68197"/>
    <lineage>
        <taxon>Bacteria</taxon>
        <taxon>Bacillati</taxon>
        <taxon>Actinomycetota</taxon>
        <taxon>Actinomycetes</taxon>
        <taxon>Kitasatosporales</taxon>
        <taxon>Streptomycetaceae</taxon>
        <taxon>Streptomyces</taxon>
    </lineage>
</organism>
<dbReference type="Gene3D" id="3.40.50.720">
    <property type="entry name" value="NAD(P)-binding Rossmann-like Domain"/>
    <property type="match status" value="1"/>
</dbReference>
<protein>
    <submittedName>
        <fullName evidence="12">Beta-ketoacyl synthase N-terminal-like domain-containing protein</fullName>
    </submittedName>
</protein>
<evidence type="ECO:0000313" key="13">
    <source>
        <dbReference type="Proteomes" id="UP001596156"/>
    </source>
</evidence>
<dbReference type="Pfam" id="PF00109">
    <property type="entry name" value="ketoacyl-synt"/>
    <property type="match status" value="2"/>
</dbReference>
<feature type="domain" description="Carrier" evidence="10">
    <location>
        <begin position="1471"/>
        <end position="1545"/>
    </location>
</feature>
<feature type="region of interest" description="Disordered" evidence="9">
    <location>
        <begin position="878"/>
        <end position="937"/>
    </location>
</feature>
<dbReference type="PROSITE" id="PS00606">
    <property type="entry name" value="KS3_1"/>
    <property type="match status" value="1"/>
</dbReference>
<evidence type="ECO:0000256" key="1">
    <source>
        <dbReference type="ARBA" id="ARBA00004496"/>
    </source>
</evidence>
<dbReference type="Gene3D" id="1.10.1240.100">
    <property type="match status" value="1"/>
</dbReference>
<name>A0ABW0D4Y8_STRFI</name>
<dbReference type="SMART" id="SM01294">
    <property type="entry name" value="PKS_PP_betabranch"/>
    <property type="match status" value="1"/>
</dbReference>
<dbReference type="EMBL" id="JBHSKL010000009">
    <property type="protein sequence ID" value="MFC5224457.1"/>
    <property type="molecule type" value="Genomic_DNA"/>
</dbReference>
<feature type="domain" description="Ketosynthase family 3 (KS3)" evidence="11">
    <location>
        <begin position="1625"/>
        <end position="2041"/>
    </location>
</feature>
<feature type="region of interest" description="Disordered" evidence="9">
    <location>
        <begin position="137"/>
        <end position="162"/>
    </location>
</feature>
<feature type="region of interest" description="Disordered" evidence="9">
    <location>
        <begin position="1424"/>
        <end position="1472"/>
    </location>
</feature>
<dbReference type="Proteomes" id="UP001596156">
    <property type="component" value="Unassembled WGS sequence"/>
</dbReference>
<evidence type="ECO:0000256" key="7">
    <source>
        <dbReference type="ARBA" id="ARBA00022737"/>
    </source>
</evidence>
<dbReference type="InterPro" id="IPR050091">
    <property type="entry name" value="PKS_NRPS_Biosynth_Enz"/>
</dbReference>
<keyword evidence="8" id="KW-0012">Acyltransferase</keyword>
<dbReference type="Gene3D" id="3.40.47.10">
    <property type="match status" value="2"/>
</dbReference>
<dbReference type="RefSeq" id="WP_344643866.1">
    <property type="nucleotide sequence ID" value="NZ_BAAASS010000005.1"/>
</dbReference>
<evidence type="ECO:0000313" key="12">
    <source>
        <dbReference type="EMBL" id="MFC5224457.1"/>
    </source>
</evidence>
<feature type="compositionally biased region" description="Low complexity" evidence="9">
    <location>
        <begin position="894"/>
        <end position="910"/>
    </location>
</feature>
<dbReference type="PANTHER" id="PTHR43775:SF37">
    <property type="entry name" value="SI:DKEY-61P9.11"/>
    <property type="match status" value="1"/>
</dbReference>
<evidence type="ECO:0000256" key="3">
    <source>
        <dbReference type="ARBA" id="ARBA00022450"/>
    </source>
</evidence>
<evidence type="ECO:0000256" key="2">
    <source>
        <dbReference type="ARBA" id="ARBA00004792"/>
    </source>
</evidence>
<proteinExistence type="predicted"/>
<evidence type="ECO:0000256" key="9">
    <source>
        <dbReference type="SAM" id="MobiDB-lite"/>
    </source>
</evidence>
<dbReference type="Pfam" id="PF02801">
    <property type="entry name" value="Ketoacyl-synt_C"/>
    <property type="match status" value="2"/>
</dbReference>
<dbReference type="InterPro" id="IPR057326">
    <property type="entry name" value="KR_dom"/>
</dbReference>
<dbReference type="InterPro" id="IPR018201">
    <property type="entry name" value="Ketoacyl_synth_AS"/>
</dbReference>
<reference evidence="13" key="1">
    <citation type="journal article" date="2019" name="Int. J. Syst. Evol. Microbiol.">
        <title>The Global Catalogue of Microorganisms (GCM) 10K type strain sequencing project: providing services to taxonomists for standard genome sequencing and annotation.</title>
        <authorList>
            <consortium name="The Broad Institute Genomics Platform"/>
            <consortium name="The Broad Institute Genome Sequencing Center for Infectious Disease"/>
            <person name="Wu L."/>
            <person name="Ma J."/>
        </authorList>
    </citation>
    <scope>NUCLEOTIDE SEQUENCE [LARGE SCALE GENOMIC DNA]</scope>
    <source>
        <strain evidence="13">CCM 8479</strain>
    </source>
</reference>
<dbReference type="InterPro" id="IPR020806">
    <property type="entry name" value="PKS_PP-bd"/>
</dbReference>
<dbReference type="InterPro" id="IPR036736">
    <property type="entry name" value="ACP-like_sf"/>
</dbReference>
<feature type="compositionally biased region" description="Low complexity" evidence="9">
    <location>
        <begin position="1603"/>
        <end position="1614"/>
    </location>
</feature>
<feature type="domain" description="Ketosynthase family 3 (KS3)" evidence="11">
    <location>
        <begin position="286"/>
        <end position="703"/>
    </location>
</feature>
<evidence type="ECO:0000256" key="4">
    <source>
        <dbReference type="ARBA" id="ARBA00022490"/>
    </source>
</evidence>
<dbReference type="SMART" id="SM00822">
    <property type="entry name" value="PKS_KR"/>
    <property type="match status" value="1"/>
</dbReference>
<keyword evidence="6" id="KW-0808">Transferase</keyword>
<dbReference type="SMART" id="SM00825">
    <property type="entry name" value="PKS_KS"/>
    <property type="match status" value="2"/>
</dbReference>
<evidence type="ECO:0000259" key="11">
    <source>
        <dbReference type="PROSITE" id="PS52004"/>
    </source>
</evidence>
<dbReference type="Gene3D" id="1.10.1200.10">
    <property type="entry name" value="ACP-like"/>
    <property type="match status" value="2"/>
</dbReference>
<feature type="region of interest" description="Disordered" evidence="9">
    <location>
        <begin position="1543"/>
        <end position="1618"/>
    </location>
</feature>
<comment type="caution">
    <text evidence="12">The sequence shown here is derived from an EMBL/GenBank/DDBJ whole genome shotgun (WGS) entry which is preliminary data.</text>
</comment>
<feature type="compositionally biased region" description="Basic and acidic residues" evidence="9">
    <location>
        <begin position="250"/>
        <end position="273"/>
    </location>
</feature>
<feature type="region of interest" description="Disordered" evidence="9">
    <location>
        <begin position="250"/>
        <end position="281"/>
    </location>
</feature>
<dbReference type="PANTHER" id="PTHR43775">
    <property type="entry name" value="FATTY ACID SYNTHASE"/>
    <property type="match status" value="1"/>
</dbReference>
<dbReference type="Pfam" id="PF00550">
    <property type="entry name" value="PP-binding"/>
    <property type="match status" value="2"/>
</dbReference>
<dbReference type="PROSITE" id="PS52004">
    <property type="entry name" value="KS3_2"/>
    <property type="match status" value="2"/>
</dbReference>
<dbReference type="SMART" id="SM00823">
    <property type="entry name" value="PKS_PP"/>
    <property type="match status" value="2"/>
</dbReference>
<dbReference type="InterPro" id="IPR014031">
    <property type="entry name" value="Ketoacyl_synth_C"/>
</dbReference>
<evidence type="ECO:0000259" key="10">
    <source>
        <dbReference type="PROSITE" id="PS50075"/>
    </source>
</evidence>